<gene>
    <name evidence="1" type="ORF">CO674_26510</name>
</gene>
<organism evidence="1 2">
    <name type="scientific">Rhizobium hidalgonense</name>
    <dbReference type="NCBI Taxonomy" id="1538159"/>
    <lineage>
        <taxon>Bacteria</taxon>
        <taxon>Pseudomonadati</taxon>
        <taxon>Pseudomonadota</taxon>
        <taxon>Alphaproteobacteria</taxon>
        <taxon>Hyphomicrobiales</taxon>
        <taxon>Rhizobiaceae</taxon>
        <taxon>Rhizobium/Agrobacterium group</taxon>
        <taxon>Rhizobium</taxon>
    </lineage>
</organism>
<dbReference type="Proteomes" id="UP000219914">
    <property type="component" value="Unassembled WGS sequence"/>
</dbReference>
<proteinExistence type="predicted"/>
<sequence>MLNVIFAGVYLQSGGLGINLVPEWTQDLPNPGFKLTKVPSNNFKIGLGVARNREDPTAPLDDTIDIAPLLVRPGR</sequence>
<accession>A0ABX4JN28</accession>
<comment type="caution">
    <text evidence="1">The sequence shown here is derived from an EMBL/GenBank/DDBJ whole genome shotgun (WGS) entry which is preliminary data.</text>
</comment>
<name>A0ABX4JN28_9HYPH</name>
<protein>
    <submittedName>
        <fullName evidence="1">Uncharacterized protein</fullName>
    </submittedName>
</protein>
<dbReference type="EMBL" id="NWSY01000024">
    <property type="protein sequence ID" value="PDT20560.1"/>
    <property type="molecule type" value="Genomic_DNA"/>
</dbReference>
<evidence type="ECO:0000313" key="2">
    <source>
        <dbReference type="Proteomes" id="UP000219914"/>
    </source>
</evidence>
<evidence type="ECO:0000313" key="1">
    <source>
        <dbReference type="EMBL" id="PDT20560.1"/>
    </source>
</evidence>
<keyword evidence="2" id="KW-1185">Reference proteome</keyword>
<reference evidence="1 2" key="1">
    <citation type="submission" date="2017-09" db="EMBL/GenBank/DDBJ databases">
        <title>Comparative genomics of rhizobia isolated from Phaseolus vulgaris in China.</title>
        <authorList>
            <person name="Tong W."/>
        </authorList>
    </citation>
    <scope>NUCLEOTIDE SEQUENCE [LARGE SCALE GENOMIC DNA]</scope>
    <source>
        <strain evidence="1 2">FH14</strain>
    </source>
</reference>